<comment type="caution">
    <text evidence="1">The sequence shown here is derived from an EMBL/GenBank/DDBJ whole genome shotgun (WGS) entry which is preliminary data.</text>
</comment>
<dbReference type="AlphaFoldDB" id="A0A1V5MF91"/>
<dbReference type="Proteomes" id="UP000485484">
    <property type="component" value="Unassembled WGS sequence"/>
</dbReference>
<name>A0A1V5MF91_UNCT6</name>
<protein>
    <submittedName>
        <fullName evidence="1">Uncharacterized protein</fullName>
    </submittedName>
</protein>
<reference evidence="1" key="1">
    <citation type="submission" date="2017-02" db="EMBL/GenBank/DDBJ databases">
        <title>Delving into the versatile metabolic prowess of the omnipresent phylum Bacteroidetes.</title>
        <authorList>
            <person name="Nobu M.K."/>
            <person name="Mei R."/>
            <person name="Narihiro T."/>
            <person name="Kuroda K."/>
            <person name="Liu W.-T."/>
        </authorList>
    </citation>
    <scope>NUCLEOTIDE SEQUENCE</scope>
    <source>
        <strain evidence="1">ADurb.Bin417</strain>
    </source>
</reference>
<evidence type="ECO:0000313" key="1">
    <source>
        <dbReference type="EMBL" id="OPZ91471.1"/>
    </source>
</evidence>
<proteinExistence type="predicted"/>
<gene>
    <name evidence="1" type="ORF">BWY73_01082</name>
</gene>
<accession>A0A1V5MF91</accession>
<organism evidence="1">
    <name type="scientific">candidate division TA06 bacterium ADurb.Bin417</name>
    <dbReference type="NCBI Taxonomy" id="1852828"/>
    <lineage>
        <taxon>Bacteria</taxon>
        <taxon>Bacteria division TA06</taxon>
    </lineage>
</organism>
<dbReference type="EMBL" id="MWAK01000174">
    <property type="protein sequence ID" value="OPZ91471.1"/>
    <property type="molecule type" value="Genomic_DNA"/>
</dbReference>
<sequence>MKKKSLDPAVVLGNRFREFRVQFWEYATLSLLKAFAAICEKGGFGRIDSFNGAGRIRSGAWYRFQWQKGRPLKIETTEAGAADEAGGLLLKGELDFFTINRIRNFPLFHLRGLYRKEISAQWGYHD</sequence>